<dbReference type="Proteomes" id="UP000663920">
    <property type="component" value="Chromosome"/>
</dbReference>
<accession>A0A975H6E2</accession>
<organism evidence="1 2">
    <name type="scientific">Polaribacter cellanae</name>
    <dbReference type="NCBI Taxonomy" id="2818493"/>
    <lineage>
        <taxon>Bacteria</taxon>
        <taxon>Pseudomonadati</taxon>
        <taxon>Bacteroidota</taxon>
        <taxon>Flavobacteriia</taxon>
        <taxon>Flavobacteriales</taxon>
        <taxon>Flavobacteriaceae</taxon>
    </lineage>
</organism>
<name>A0A975H6E2_9FLAO</name>
<dbReference type="RefSeq" id="WP_208077373.1">
    <property type="nucleotide sequence ID" value="NZ_CP071869.1"/>
</dbReference>
<proteinExistence type="predicted"/>
<protein>
    <submittedName>
        <fullName evidence="1">Uncharacterized protein</fullName>
    </submittedName>
</protein>
<sequence>MRIYICNIDKCISFDKNSNEYEFLINIFLNNKISKNKAILKISERIESILKSRELDTKSHNLIEKTFNNKKLSLGRDSTDIRLIFLINLLNIVNKKDYSTYIIEKIKPNIKNEFNYLKQGTKNINDLDIEIIKCLFNLSLLKSKNNIIELSEKGERISLLL</sequence>
<dbReference type="AlphaFoldDB" id="A0A975H6E2"/>
<gene>
    <name evidence="1" type="ORF">J3359_13505</name>
</gene>
<dbReference type="EMBL" id="CP071869">
    <property type="protein sequence ID" value="QTE21824.1"/>
    <property type="molecule type" value="Genomic_DNA"/>
</dbReference>
<evidence type="ECO:0000313" key="2">
    <source>
        <dbReference type="Proteomes" id="UP000663920"/>
    </source>
</evidence>
<evidence type="ECO:0000313" key="1">
    <source>
        <dbReference type="EMBL" id="QTE21824.1"/>
    </source>
</evidence>
<keyword evidence="2" id="KW-1185">Reference proteome</keyword>
<reference evidence="1 2" key="1">
    <citation type="submission" date="2021-03" db="EMBL/GenBank/DDBJ databases">
        <title>Complete genome of Polaribacter_sp.SM13.</title>
        <authorList>
            <person name="Jeong S.W."/>
            <person name="Bae J.W."/>
        </authorList>
    </citation>
    <scope>NUCLEOTIDE SEQUENCE [LARGE SCALE GENOMIC DNA]</scope>
    <source>
        <strain evidence="1 2">SM13</strain>
    </source>
</reference>
<dbReference type="KEGG" id="pcea:J3359_13505"/>